<dbReference type="PROSITE" id="PS00039">
    <property type="entry name" value="DEAD_ATP_HELICASE"/>
    <property type="match status" value="1"/>
</dbReference>
<accession>A0A9W7G970</accession>
<keyword evidence="4 6" id="KW-0067">ATP-binding</keyword>
<evidence type="ECO:0000313" key="10">
    <source>
        <dbReference type="EMBL" id="GMI36598.1"/>
    </source>
</evidence>
<evidence type="ECO:0000256" key="2">
    <source>
        <dbReference type="ARBA" id="ARBA00022801"/>
    </source>
</evidence>
<organism evidence="10 11">
    <name type="scientific">Triparma retinervis</name>
    <dbReference type="NCBI Taxonomy" id="2557542"/>
    <lineage>
        <taxon>Eukaryota</taxon>
        <taxon>Sar</taxon>
        <taxon>Stramenopiles</taxon>
        <taxon>Ochrophyta</taxon>
        <taxon>Bolidophyceae</taxon>
        <taxon>Parmales</taxon>
        <taxon>Triparmaceae</taxon>
        <taxon>Triparma</taxon>
    </lineage>
</organism>
<dbReference type="GO" id="GO:0003724">
    <property type="term" value="F:RNA helicase activity"/>
    <property type="evidence" value="ECO:0007669"/>
    <property type="project" value="UniProtKB-EC"/>
</dbReference>
<evidence type="ECO:0000256" key="6">
    <source>
        <dbReference type="RuleBase" id="RU365068"/>
    </source>
</evidence>
<dbReference type="PROSITE" id="PS51192">
    <property type="entry name" value="HELICASE_ATP_BIND_1"/>
    <property type="match status" value="1"/>
</dbReference>
<dbReference type="Pfam" id="PF00270">
    <property type="entry name" value="DEAD"/>
    <property type="match status" value="2"/>
</dbReference>
<feature type="compositionally biased region" description="Basic residues" evidence="7">
    <location>
        <begin position="908"/>
        <end position="919"/>
    </location>
</feature>
<feature type="region of interest" description="Disordered" evidence="7">
    <location>
        <begin position="34"/>
        <end position="56"/>
    </location>
</feature>
<sequence length="919" mass="100235">MPKSSKNKSKAKKKGHVAFTEVVDSEFDQDEFDRNIGHHYDSKKEGGRAKSQMKDLFDDKEIASSGAIGWGMMMGGIEVVDASKYMVFSESKSKGKQAQTPSPEDPASPPSSDDDYDYDDEGEDPFADCDISDEEGDIMILDPGEKMPSKASSRATKTLSTISNLLQYHKPTAALLTNWQITCSGISLPHLVAHNFVRLGYSSPMAIQAATLPSALLGRRDIVGAAPTGSGKTLCYGLSLVMGCLKDLENDVEGGGGMKALVLVPTRELAIQVTKEISDYCKVPDDKVLKELRGDSKKKKKKKKKKEPNLLETEGIVRVCAIVGGLSKEKQEKRLKNKPEIVVATPGRLWELMSSNEHPHLNDFSCLKYLVIDEADRMVKQGNFPELEKIFEDINEEEDSEEEDSEEEDSEEEDSEEEDSEKEESENSEDEEEEKPAEENDSEAAEEDDSEEEMTEAEIEAFLGFNPEPATKMLSDDILASNEELKKTTKPSDIVKSSSSASSDNKPTNSHTKGKLDKTLRQTFIYSATLTLPPPAKKEDMKGGDKKKKGKRTKGDDENILETIMEKAGSKGAIKIVDLSVEGGDSTAGNTKASTKTTATGAKQKTVKLPPGLTLFQSRCTQLHKDSYTYAFLSTTAQGNKGPSIVFCNSIGGVKRVARTLEELGMQVRSLHADMPQKQRFKALEALRNSKSRCVLVATDVAARGIDIPEVSSVVHYDLPRSGGVDTFVHRSGRTARGVGTTGTSLLLIGPKEEKAHMQICKAVNGTNVEGKAIEFGSAPFDSHLLAAAQERANLAEKIVKCDEAEQKKAASNSWFAKAAEDAGLELDDTLMEELEGKGDGNKGVQKFKEANNARAKLRKLLKKPMRKQLHGKFLTGSVGLKRSLELSGGVTGGLGKGGGLDDDVKLNKHGKKKRIRIR</sequence>
<name>A0A9W7G970_9STRA</name>
<comment type="domain">
    <text evidence="6">The Q motif is unique to and characteristic of the DEAD box family of RNA helicases and controls ATP binding and hydrolysis.</text>
</comment>
<dbReference type="EMBL" id="BRXZ01007950">
    <property type="protein sequence ID" value="GMI36598.1"/>
    <property type="molecule type" value="Genomic_DNA"/>
</dbReference>
<feature type="region of interest" description="Disordered" evidence="7">
    <location>
        <begin position="899"/>
        <end position="919"/>
    </location>
</feature>
<dbReference type="Gene3D" id="3.40.50.300">
    <property type="entry name" value="P-loop containing nucleotide triphosphate hydrolases"/>
    <property type="match status" value="2"/>
</dbReference>
<dbReference type="SMART" id="SM00490">
    <property type="entry name" value="HELICc"/>
    <property type="match status" value="1"/>
</dbReference>
<dbReference type="InterPro" id="IPR000629">
    <property type="entry name" value="RNA-helicase_DEAD-box_CS"/>
</dbReference>
<dbReference type="PROSITE" id="PS51194">
    <property type="entry name" value="HELICASE_CTER"/>
    <property type="match status" value="1"/>
</dbReference>
<evidence type="ECO:0000313" key="11">
    <source>
        <dbReference type="Proteomes" id="UP001165082"/>
    </source>
</evidence>
<evidence type="ECO:0000256" key="3">
    <source>
        <dbReference type="ARBA" id="ARBA00022806"/>
    </source>
</evidence>
<dbReference type="SUPFAM" id="SSF52540">
    <property type="entry name" value="P-loop containing nucleoside triphosphate hydrolases"/>
    <property type="match status" value="1"/>
</dbReference>
<dbReference type="EC" id="3.6.4.13" evidence="6"/>
<comment type="catalytic activity">
    <reaction evidence="6">
        <text>ATP + H2O = ADP + phosphate + H(+)</text>
        <dbReference type="Rhea" id="RHEA:13065"/>
        <dbReference type="ChEBI" id="CHEBI:15377"/>
        <dbReference type="ChEBI" id="CHEBI:15378"/>
        <dbReference type="ChEBI" id="CHEBI:30616"/>
        <dbReference type="ChEBI" id="CHEBI:43474"/>
        <dbReference type="ChEBI" id="CHEBI:456216"/>
        <dbReference type="EC" id="3.6.4.13"/>
    </reaction>
</comment>
<feature type="domain" description="Helicase ATP-binding" evidence="8">
    <location>
        <begin position="213"/>
        <end position="391"/>
    </location>
</feature>
<feature type="domain" description="Helicase C-terminal" evidence="9">
    <location>
        <begin position="628"/>
        <end position="787"/>
    </location>
</feature>
<dbReference type="OrthoDB" id="4310724at2759"/>
<reference evidence="10" key="1">
    <citation type="submission" date="2022-07" db="EMBL/GenBank/DDBJ databases">
        <title>Genome analysis of Parmales, a sister group of diatoms, reveals the evolutionary specialization of diatoms from phago-mixotrophs to photoautotrophs.</title>
        <authorList>
            <person name="Ban H."/>
            <person name="Sato S."/>
            <person name="Yoshikawa S."/>
            <person name="Kazumasa Y."/>
            <person name="Nakamura Y."/>
            <person name="Ichinomiya M."/>
            <person name="Saitoh K."/>
            <person name="Sato N."/>
            <person name="Blanc-Mathieu R."/>
            <person name="Endo H."/>
            <person name="Kuwata A."/>
            <person name="Ogata H."/>
        </authorList>
    </citation>
    <scope>NUCLEOTIDE SEQUENCE</scope>
</reference>
<keyword evidence="1 6" id="KW-0547">Nucleotide-binding</keyword>
<evidence type="ECO:0000256" key="7">
    <source>
        <dbReference type="SAM" id="MobiDB-lite"/>
    </source>
</evidence>
<keyword evidence="3 6" id="KW-0347">Helicase</keyword>
<proteinExistence type="inferred from homology"/>
<feature type="compositionally biased region" description="Polar residues" evidence="7">
    <location>
        <begin position="521"/>
        <end position="530"/>
    </location>
</feature>
<dbReference type="GO" id="GO:0016787">
    <property type="term" value="F:hydrolase activity"/>
    <property type="evidence" value="ECO:0007669"/>
    <property type="project" value="UniProtKB-KW"/>
</dbReference>
<dbReference type="InterPro" id="IPR027417">
    <property type="entry name" value="P-loop_NTPase"/>
</dbReference>
<gene>
    <name evidence="10" type="ORF">TrRE_jg2210</name>
</gene>
<dbReference type="InterPro" id="IPR001650">
    <property type="entry name" value="Helicase_C-like"/>
</dbReference>
<dbReference type="AlphaFoldDB" id="A0A9W7G970"/>
<dbReference type="InterPro" id="IPR011545">
    <property type="entry name" value="DEAD/DEAH_box_helicase_dom"/>
</dbReference>
<dbReference type="SMART" id="SM00487">
    <property type="entry name" value="DEXDc"/>
    <property type="match status" value="1"/>
</dbReference>
<feature type="compositionally biased region" description="Acidic residues" evidence="7">
    <location>
        <begin position="393"/>
        <end position="459"/>
    </location>
</feature>
<keyword evidence="5 6" id="KW-0694">RNA-binding</keyword>
<feature type="region of interest" description="Disordered" evidence="7">
    <location>
        <begin position="91"/>
        <end position="131"/>
    </location>
</feature>
<keyword evidence="2 6" id="KW-0378">Hydrolase</keyword>
<dbReference type="Proteomes" id="UP001165082">
    <property type="component" value="Unassembled WGS sequence"/>
</dbReference>
<dbReference type="PANTHER" id="PTHR24031">
    <property type="entry name" value="RNA HELICASE"/>
    <property type="match status" value="1"/>
</dbReference>
<evidence type="ECO:0000259" key="8">
    <source>
        <dbReference type="PROSITE" id="PS51192"/>
    </source>
</evidence>
<comment type="similarity">
    <text evidence="6">Belongs to the DEAD box helicase family.</text>
</comment>
<comment type="function">
    <text evidence="6">RNA helicase.</text>
</comment>
<comment type="caution">
    <text evidence="10">The sequence shown here is derived from an EMBL/GenBank/DDBJ whole genome shotgun (WGS) entry which is preliminary data.</text>
</comment>
<feature type="region of interest" description="Disordered" evidence="7">
    <location>
        <begin position="393"/>
        <end position="558"/>
    </location>
</feature>
<feature type="compositionally biased region" description="Acidic residues" evidence="7">
    <location>
        <begin position="112"/>
        <end position="131"/>
    </location>
</feature>
<evidence type="ECO:0000256" key="5">
    <source>
        <dbReference type="ARBA" id="ARBA00022884"/>
    </source>
</evidence>
<dbReference type="GO" id="GO:0005524">
    <property type="term" value="F:ATP binding"/>
    <property type="evidence" value="ECO:0007669"/>
    <property type="project" value="UniProtKB-UniRule"/>
</dbReference>
<evidence type="ECO:0000256" key="1">
    <source>
        <dbReference type="ARBA" id="ARBA00022741"/>
    </source>
</evidence>
<evidence type="ECO:0000256" key="4">
    <source>
        <dbReference type="ARBA" id="ARBA00022840"/>
    </source>
</evidence>
<dbReference type="GO" id="GO:0003723">
    <property type="term" value="F:RNA binding"/>
    <property type="evidence" value="ECO:0007669"/>
    <property type="project" value="UniProtKB-UniRule"/>
</dbReference>
<keyword evidence="11" id="KW-1185">Reference proteome</keyword>
<dbReference type="Pfam" id="PF00271">
    <property type="entry name" value="Helicase_C"/>
    <property type="match status" value="1"/>
</dbReference>
<protein>
    <recommendedName>
        <fullName evidence="6">ATP-dependent RNA helicase</fullName>
        <ecNumber evidence="6">3.6.4.13</ecNumber>
    </recommendedName>
</protein>
<dbReference type="InterPro" id="IPR014001">
    <property type="entry name" value="Helicase_ATP-bd"/>
</dbReference>
<dbReference type="CDD" id="cd18787">
    <property type="entry name" value="SF2_C_DEAD"/>
    <property type="match status" value="1"/>
</dbReference>
<evidence type="ECO:0000259" key="9">
    <source>
        <dbReference type="PROSITE" id="PS51194"/>
    </source>
</evidence>